<dbReference type="EMBL" id="AGSI01000013">
    <property type="protein sequence ID" value="EIE21285.1"/>
    <property type="molecule type" value="Genomic_DNA"/>
</dbReference>
<dbReference type="PANTHER" id="PTHR35169">
    <property type="entry name" value="FE2OG DIOXYGENASE DOMAIN-CONTAINING PROTEIN"/>
    <property type="match status" value="1"/>
</dbReference>
<gene>
    <name evidence="2" type="ORF">COCSUDRAFT_67152</name>
</gene>
<dbReference type="PANTHER" id="PTHR35169:SF1">
    <property type="entry name" value="PROLYL 4-HYDROXYLASE ALPHA SUBUNIT FE(2+) 2OG DIOXYGENASE DOMAIN-CONTAINING PROTEIN"/>
    <property type="match status" value="1"/>
</dbReference>
<proteinExistence type="predicted"/>
<feature type="region of interest" description="Disordered" evidence="1">
    <location>
        <begin position="176"/>
        <end position="230"/>
    </location>
</feature>
<protein>
    <recommendedName>
        <fullName evidence="4">Prolyl 4-hydroxylase alpha subunit Fe(2+) 2OG dioxygenase domain-containing protein</fullName>
    </recommendedName>
</protein>
<sequence length="438" mass="46269">MAILLAVTLPAPQTLFISGEAGVPFRLLETAGTDWSPDGLQPTVNARVDARLVPSPTSPDGMRLDYAHVVVLDGFFGEAERRDLLDLLTAPGWDHLQGPPAAKWERETADGAGAAKTWGLRDGVLGQLVSDPTPAMCAIHTRLALLYPEADIAHMPAEHMHAPAAGMRACAGACQSANAAPDPSVPGDVPRESACASAEQPAVEEAAAGLSHAQGSSADEPASKATGSSHAEGNCTAWQVAVSEPGTGNIANGGGGECQEQEPAVFCAPFVGNAAVAGDQYTWHVDADPTSFPDSRWTEAFGNYVNGDPGRPLLVSLLLYLDDAWPRDWAAETLFLDTQTDVGLVVRPKRYRAVLMDQDVLHRVSAPSAAAGGRPRYSLVWKLAFLPKDAGHVCCLARPEWGPPTSIGSAARVEAVRRSLARKRKAREPCSLEDVQQS</sequence>
<dbReference type="OrthoDB" id="5952526at2759"/>
<dbReference type="Proteomes" id="UP000007264">
    <property type="component" value="Unassembled WGS sequence"/>
</dbReference>
<comment type="caution">
    <text evidence="2">The sequence shown here is derived from an EMBL/GenBank/DDBJ whole genome shotgun (WGS) entry which is preliminary data.</text>
</comment>
<dbReference type="eggNOG" id="ENOG502S2WS">
    <property type="taxonomic scope" value="Eukaryota"/>
</dbReference>
<dbReference type="GeneID" id="17039267"/>
<organism evidence="2 3">
    <name type="scientific">Coccomyxa subellipsoidea (strain C-169)</name>
    <name type="common">Green microalga</name>
    <dbReference type="NCBI Taxonomy" id="574566"/>
    <lineage>
        <taxon>Eukaryota</taxon>
        <taxon>Viridiplantae</taxon>
        <taxon>Chlorophyta</taxon>
        <taxon>core chlorophytes</taxon>
        <taxon>Trebouxiophyceae</taxon>
        <taxon>Trebouxiophyceae incertae sedis</taxon>
        <taxon>Coccomyxaceae</taxon>
        <taxon>Coccomyxa</taxon>
        <taxon>Coccomyxa subellipsoidea</taxon>
    </lineage>
</organism>
<name>I0YSB6_COCSC</name>
<dbReference type="Gene3D" id="2.60.120.620">
    <property type="entry name" value="q2cbj1_9rhob like domain"/>
    <property type="match status" value="1"/>
</dbReference>
<evidence type="ECO:0008006" key="4">
    <source>
        <dbReference type="Google" id="ProtNLM"/>
    </source>
</evidence>
<accession>I0YSB6</accession>
<evidence type="ECO:0000256" key="1">
    <source>
        <dbReference type="SAM" id="MobiDB-lite"/>
    </source>
</evidence>
<dbReference type="RefSeq" id="XP_005645829.1">
    <property type="nucleotide sequence ID" value="XM_005645772.1"/>
</dbReference>
<dbReference type="KEGG" id="csl:COCSUDRAFT_67152"/>
<evidence type="ECO:0000313" key="2">
    <source>
        <dbReference type="EMBL" id="EIE21285.1"/>
    </source>
</evidence>
<dbReference type="AlphaFoldDB" id="I0YSB6"/>
<keyword evidence="3" id="KW-1185">Reference proteome</keyword>
<evidence type="ECO:0000313" key="3">
    <source>
        <dbReference type="Proteomes" id="UP000007264"/>
    </source>
</evidence>
<reference evidence="2 3" key="1">
    <citation type="journal article" date="2012" name="Genome Biol.">
        <title>The genome of the polar eukaryotic microalga coccomyxa subellipsoidea reveals traits of cold adaptation.</title>
        <authorList>
            <person name="Blanc G."/>
            <person name="Agarkova I."/>
            <person name="Grimwood J."/>
            <person name="Kuo A."/>
            <person name="Brueggeman A."/>
            <person name="Dunigan D."/>
            <person name="Gurnon J."/>
            <person name="Ladunga I."/>
            <person name="Lindquist E."/>
            <person name="Lucas S."/>
            <person name="Pangilinan J."/>
            <person name="Proschold T."/>
            <person name="Salamov A."/>
            <person name="Schmutz J."/>
            <person name="Weeks D."/>
            <person name="Yamada T."/>
            <person name="Claverie J.M."/>
            <person name="Grigoriev I."/>
            <person name="Van Etten J."/>
            <person name="Lomsadze A."/>
            <person name="Borodovsky M."/>
        </authorList>
    </citation>
    <scope>NUCLEOTIDE SEQUENCE [LARGE SCALE GENOMIC DNA]</scope>
    <source>
        <strain evidence="2 3">C-169</strain>
    </source>
</reference>